<sequence>MLEDSAPLAMLVHSATCEVPGEVAVPRVDLDQPSWEALPATCPRVTGLAPQHLAYVIYTSGSTGKPKGVVVSHGEFAMHCQAVIDALGMRGDD</sequence>
<dbReference type="SUPFAM" id="SSF56801">
    <property type="entry name" value="Acetyl-CoA synthetase-like"/>
    <property type="match status" value="1"/>
</dbReference>
<dbReference type="InterPro" id="IPR020845">
    <property type="entry name" value="AMP-binding_CS"/>
</dbReference>
<evidence type="ECO:0000313" key="3">
    <source>
        <dbReference type="EMBL" id="MPQ55038.1"/>
    </source>
</evidence>
<proteinExistence type="predicted"/>
<dbReference type="Pfam" id="PF00501">
    <property type="entry name" value="AMP-binding"/>
    <property type="match status" value="1"/>
</dbReference>
<dbReference type="RefSeq" id="WP_152754732.1">
    <property type="nucleotide sequence ID" value="NZ_WHIY01000332.1"/>
</dbReference>
<feature type="domain" description="AMP-dependent synthetase/ligase" evidence="2">
    <location>
        <begin position="27"/>
        <end position="83"/>
    </location>
</feature>
<keyword evidence="1" id="KW-0436">Ligase</keyword>
<protein>
    <submittedName>
        <fullName evidence="3">AMP-binding protein</fullName>
    </submittedName>
</protein>
<dbReference type="InterPro" id="IPR020459">
    <property type="entry name" value="AMP-binding"/>
</dbReference>
<dbReference type="GO" id="GO:0043041">
    <property type="term" value="P:amino acid activation for nonribosomal peptide biosynthetic process"/>
    <property type="evidence" value="ECO:0007669"/>
    <property type="project" value="TreeGrafter"/>
</dbReference>
<evidence type="ECO:0000259" key="2">
    <source>
        <dbReference type="Pfam" id="PF00501"/>
    </source>
</evidence>
<dbReference type="PANTHER" id="PTHR45527:SF1">
    <property type="entry name" value="FATTY ACID SYNTHASE"/>
    <property type="match status" value="1"/>
</dbReference>
<organism evidence="3 4">
    <name type="scientific">Citrobacter telavivensis</name>
    <dbReference type="NCBI Taxonomy" id="2653932"/>
    <lineage>
        <taxon>Bacteria</taxon>
        <taxon>Pseudomonadati</taxon>
        <taxon>Pseudomonadota</taxon>
        <taxon>Gammaproteobacteria</taxon>
        <taxon>Enterobacterales</taxon>
        <taxon>Enterobacteriaceae</taxon>
        <taxon>Citrobacter</taxon>
    </lineage>
</organism>
<dbReference type="AlphaFoldDB" id="A0A6L5EL29"/>
<dbReference type="GO" id="GO:0044550">
    <property type="term" value="P:secondary metabolite biosynthetic process"/>
    <property type="evidence" value="ECO:0007669"/>
    <property type="project" value="TreeGrafter"/>
</dbReference>
<dbReference type="GO" id="GO:0005829">
    <property type="term" value="C:cytosol"/>
    <property type="evidence" value="ECO:0007669"/>
    <property type="project" value="TreeGrafter"/>
</dbReference>
<name>A0A6L5EL29_9ENTR</name>
<dbReference type="PROSITE" id="PS00455">
    <property type="entry name" value="AMP_BINDING"/>
    <property type="match status" value="1"/>
</dbReference>
<dbReference type="InterPro" id="IPR000873">
    <property type="entry name" value="AMP-dep_synth/lig_dom"/>
</dbReference>
<reference evidence="3 4" key="1">
    <citation type="submission" date="2019-10" db="EMBL/GenBank/DDBJ databases">
        <title>Characterization of a new Citrobacter species.</title>
        <authorList>
            <person name="Goncalves Ribeiro T."/>
            <person name="Izdebski R."/>
            <person name="Urbanowicz P."/>
            <person name="Carmeli Y."/>
            <person name="Gniadkowski M."/>
            <person name="Peixe L."/>
        </authorList>
    </citation>
    <scope>NUCLEOTIDE SEQUENCE [LARGE SCALE GENOMIC DNA]</scope>
    <source>
        <strain evidence="3 4">NMI7905_11</strain>
    </source>
</reference>
<dbReference type="PANTHER" id="PTHR45527">
    <property type="entry name" value="NONRIBOSOMAL PEPTIDE SYNTHETASE"/>
    <property type="match status" value="1"/>
</dbReference>
<accession>A0A6L5EL29</accession>
<dbReference type="GO" id="GO:0031177">
    <property type="term" value="F:phosphopantetheine binding"/>
    <property type="evidence" value="ECO:0007669"/>
    <property type="project" value="TreeGrafter"/>
</dbReference>
<gene>
    <name evidence="3" type="ORF">GBB84_29865</name>
</gene>
<comment type="caution">
    <text evidence="3">The sequence shown here is derived from an EMBL/GenBank/DDBJ whole genome shotgun (WGS) entry which is preliminary data.</text>
</comment>
<dbReference type="PRINTS" id="PR00154">
    <property type="entry name" value="AMPBINDING"/>
</dbReference>
<dbReference type="Proteomes" id="UP000475079">
    <property type="component" value="Unassembled WGS sequence"/>
</dbReference>
<keyword evidence="4" id="KW-1185">Reference proteome</keyword>
<evidence type="ECO:0000256" key="1">
    <source>
        <dbReference type="ARBA" id="ARBA00022598"/>
    </source>
</evidence>
<dbReference type="GO" id="GO:0016874">
    <property type="term" value="F:ligase activity"/>
    <property type="evidence" value="ECO:0007669"/>
    <property type="project" value="UniProtKB-KW"/>
</dbReference>
<feature type="non-terminal residue" evidence="3">
    <location>
        <position position="93"/>
    </location>
</feature>
<evidence type="ECO:0000313" key="4">
    <source>
        <dbReference type="Proteomes" id="UP000475079"/>
    </source>
</evidence>
<feature type="non-terminal residue" evidence="3">
    <location>
        <position position="1"/>
    </location>
</feature>
<dbReference type="Gene3D" id="3.40.50.980">
    <property type="match status" value="2"/>
</dbReference>
<dbReference type="EMBL" id="WHIY01000332">
    <property type="protein sequence ID" value="MPQ55038.1"/>
    <property type="molecule type" value="Genomic_DNA"/>
</dbReference>